<protein>
    <submittedName>
        <fullName evidence="1">Uncharacterized protein</fullName>
    </submittedName>
</protein>
<gene>
    <name evidence="1" type="ORF">FHB240107_LOCUS4246</name>
</gene>
<organism evidence="1 2">
    <name type="scientific">Fasciola hepatica</name>
    <name type="common">Liver fluke</name>
    <dbReference type="NCBI Taxonomy" id="6192"/>
    <lineage>
        <taxon>Eukaryota</taxon>
        <taxon>Metazoa</taxon>
        <taxon>Spiralia</taxon>
        <taxon>Lophotrochozoa</taxon>
        <taxon>Platyhelminthes</taxon>
        <taxon>Trematoda</taxon>
        <taxon>Digenea</taxon>
        <taxon>Plagiorchiida</taxon>
        <taxon>Echinostomata</taxon>
        <taxon>Echinostomatoidea</taxon>
        <taxon>Fasciolidae</taxon>
        <taxon>Fasciola</taxon>
    </lineage>
</organism>
<name>A0ABC9HES1_FASHE</name>
<evidence type="ECO:0000313" key="2">
    <source>
        <dbReference type="Proteomes" id="UP001189180"/>
    </source>
</evidence>
<keyword evidence="2" id="KW-1185">Reference proteome</keyword>
<proteinExistence type="predicted"/>
<dbReference type="AlphaFoldDB" id="A0ABC9HES1"/>
<sequence>MSFLVVIRVWVTANPTNNEFAFASAHLIFIVRSNLNRLDCEWTPLIEVATNEYELSFLVVIRVCVTANPTNNEFAFASAHLIFIVRSNLNRLDCEWTLLIEWPRNEYDLSFLVVIRVCVTANPTNNEFAFASPHLIFIVRSYLNRLDCEWTLLIELPRNEYELSFLVVIRVCVTANPTNNEFAFASAHLIFIVRSDLNRLDCEWTLLIEWPRNEYDLSFLVVIRVCVTANPTNNEFAFASPHLIFIVRSYLNRLDCEWTLLIELPRNEYELSFLVVIRVCVTANPTNNEFAFASAHLIFIVRSDLNRLDCEWTLLIELPGNEDELSFLVDIRVCVTANPTNNEFAFASAHLIFIVRSYLNRLDCEWTLLIELPRNEYELSFLVVIRVCVTANPTNNEFAFASAHLIFIVRSDLNRLDCEWTLLIELPRNEDELSFLVDIRVCVTANPTNNEFAFASAHLIFIVRSYLNRLDCEWTLLIELPRNEYELSFLVVIRVCVTANPTNNEFAFASAHLIFIVRSNLNRLDCEWTLLIELPRNEDELSFLVDIRVCVTANPTNNEFAFASAHLIFIVKSYLNRLDCEWTLLIEYPRNEYELSFLVVIRVCVIAKPTNNEFAFASAHLIFIVRSNLNRLYCEWTLLIELPRNEYELSFLVVIRVCVIANPTNNEFAFANAHLIFIVRSYLNRLDCEWTLLIELPRNEYELSFLVVIRVCVIANPTNNEFAFANAHLIFIVRSNLNRLDCEWTLLIELPRNVYELSFLVVIRVCVTANPTNNEFAFSIAQLIFIVRSNLNRLDCEWILLIEVPTNERELSFLVVIRVWVTANPTNNEFAFSIAQLIFIVRSNLNRLDCEWILLIEVPRNEYELSFLVVICVWVTANPTNNEFAFASAHLIFIVRSNLNRLDCEWILLIELPRNEYELSFLVVIRVWVTANPTNNEFAFASAHLIFIVRSNLNRLDCEWILLIELPTNE</sequence>
<dbReference type="Proteomes" id="UP001189180">
    <property type="component" value="Unassembled WGS sequence"/>
</dbReference>
<evidence type="ECO:0000313" key="1">
    <source>
        <dbReference type="EMBL" id="CAM0511895.1"/>
    </source>
</evidence>
<accession>A0ABC9HES1</accession>
<reference evidence="1 2" key="1">
    <citation type="submission" date="2024-08" db="EMBL/GenBank/DDBJ databases">
        <authorList>
            <person name="Paterson S."/>
        </authorList>
    </citation>
    <scope>NUCLEOTIDE SEQUENCE [LARGE SCALE GENOMIC DNA]</scope>
</reference>
<comment type="caution">
    <text evidence="1">The sequence shown here is derived from an EMBL/GenBank/DDBJ whole genome shotgun (WGS) entry which is preliminary data.</text>
</comment>
<dbReference type="EMBL" id="CANUEZ050000191">
    <property type="protein sequence ID" value="CAM0511895.1"/>
    <property type="molecule type" value="Genomic_DNA"/>
</dbReference>